<evidence type="ECO:0000313" key="4">
    <source>
        <dbReference type="Proteomes" id="UP000784700"/>
    </source>
</evidence>
<dbReference type="EMBL" id="QUBG01000002">
    <property type="protein sequence ID" value="TPR45163.1"/>
    <property type="molecule type" value="Genomic_DNA"/>
</dbReference>
<name>A0A2S2JJ55_9LACO</name>
<accession>A0A2S2JJ55</accession>
<dbReference type="GeneID" id="58108133"/>
<dbReference type="EMBL" id="QUAV01000002">
    <property type="protein sequence ID" value="TPR25675.1"/>
    <property type="molecule type" value="Genomic_DNA"/>
</dbReference>
<organism evidence="2 4">
    <name type="scientific">Apilactobacillus micheneri</name>
    <dbReference type="NCBI Taxonomy" id="1899430"/>
    <lineage>
        <taxon>Bacteria</taxon>
        <taxon>Bacillati</taxon>
        <taxon>Bacillota</taxon>
        <taxon>Bacilli</taxon>
        <taxon>Lactobacillales</taxon>
        <taxon>Lactobacillaceae</taxon>
        <taxon>Apilactobacillus</taxon>
    </lineage>
</organism>
<dbReference type="AlphaFoldDB" id="A0A2S2JJ55"/>
<gene>
    <name evidence="1" type="ORF">DY114_03465</name>
    <name evidence="2" type="ORF">DY130_02925</name>
</gene>
<protein>
    <submittedName>
        <fullName evidence="2">Uncharacterized protein</fullName>
    </submittedName>
</protein>
<dbReference type="Proteomes" id="UP000784700">
    <property type="component" value="Unassembled WGS sequence"/>
</dbReference>
<evidence type="ECO:0000313" key="2">
    <source>
        <dbReference type="EMBL" id="TPR45163.1"/>
    </source>
</evidence>
<proteinExistence type="predicted"/>
<reference evidence="2 3" key="1">
    <citation type="submission" date="2018-08" db="EMBL/GenBank/DDBJ databases">
        <title>Comparative genomics of wild bee and flower associated Lactobacillus reveals potential adaptation to the bee host.</title>
        <authorList>
            <person name="Vuong H.Q."/>
            <person name="Mcfrederick Q.S."/>
        </authorList>
    </citation>
    <scope>NUCLEOTIDE SEQUENCE</scope>
    <source>
        <strain evidence="1 3">HV_13</strain>
        <strain evidence="2">HV_63</strain>
    </source>
</reference>
<sequence length="132" mass="15204">MSEQELTPGTKEFEKMIFKLNKDMDNSNIQALEYNGNKLQEIQDNVYVMPAYVTDDFNLFFVISKLIEDDWIVAFTQATIEDKNEITDLTDPIPTGKGLNMLGEQSAADANQLLKYFQTLVDTKRGEWRLIQ</sequence>
<dbReference type="OrthoDB" id="2305353at2"/>
<evidence type="ECO:0000313" key="3">
    <source>
        <dbReference type="Proteomes" id="UP000777560"/>
    </source>
</evidence>
<comment type="caution">
    <text evidence="2">The sequence shown here is derived from an EMBL/GenBank/DDBJ whole genome shotgun (WGS) entry which is preliminary data.</text>
</comment>
<dbReference type="Proteomes" id="UP000777560">
    <property type="component" value="Unassembled WGS sequence"/>
</dbReference>
<keyword evidence="3" id="KW-1185">Reference proteome</keyword>
<dbReference type="RefSeq" id="WP_105964703.1">
    <property type="nucleotide sequence ID" value="NZ_BAABXB010000192.1"/>
</dbReference>
<evidence type="ECO:0000313" key="1">
    <source>
        <dbReference type="EMBL" id="TPR25675.1"/>
    </source>
</evidence>